<dbReference type="NCBIfam" id="TIGR01255">
    <property type="entry name" value="pyr_form_ly_1"/>
    <property type="match status" value="1"/>
</dbReference>
<dbReference type="PROSITE" id="PS00850">
    <property type="entry name" value="GLY_RADICAL_1"/>
    <property type="match status" value="1"/>
</dbReference>
<dbReference type="KEGG" id="ckr:CKR_1008"/>
<dbReference type="HOGENOM" id="CLU_023898_0_0_9"/>
<dbReference type="GO" id="GO:0008861">
    <property type="term" value="F:formate C-acetyltransferase activity"/>
    <property type="evidence" value="ECO:0007669"/>
    <property type="project" value="UniProtKB-UniRule"/>
</dbReference>
<keyword evidence="6 17" id="KW-0963">Cytoplasm</keyword>
<name>B9E0N4_CLOK1</name>
<gene>
    <name evidence="20" type="ordered locus">CKR_1008</name>
</gene>
<comment type="catalytic activity">
    <reaction evidence="13 17">
        <text>formate + acetyl-CoA = pyruvate + CoA</text>
        <dbReference type="Rhea" id="RHEA:11844"/>
        <dbReference type="ChEBI" id="CHEBI:15361"/>
        <dbReference type="ChEBI" id="CHEBI:15740"/>
        <dbReference type="ChEBI" id="CHEBI:57287"/>
        <dbReference type="ChEBI" id="CHEBI:57288"/>
        <dbReference type="EC" id="2.3.1.54"/>
    </reaction>
</comment>
<evidence type="ECO:0000256" key="5">
    <source>
        <dbReference type="ARBA" id="ARBA00013897"/>
    </source>
</evidence>
<dbReference type="PIRSF" id="PIRSF000379">
    <property type="entry name" value="For_Ac_trans_1"/>
    <property type="match status" value="1"/>
</dbReference>
<dbReference type="UniPathway" id="UPA00920">
    <property type="reaction ID" value="UER00891"/>
</dbReference>
<organism evidence="20 21">
    <name type="scientific">Clostridium kluyveri (strain NBRC 12016)</name>
    <dbReference type="NCBI Taxonomy" id="583346"/>
    <lineage>
        <taxon>Bacteria</taxon>
        <taxon>Bacillati</taxon>
        <taxon>Bacillota</taxon>
        <taxon>Clostridia</taxon>
        <taxon>Eubacteriales</taxon>
        <taxon>Clostridiaceae</taxon>
        <taxon>Clostridium</taxon>
    </lineage>
</organism>
<feature type="domain" description="PFL" evidence="19">
    <location>
        <begin position="2"/>
        <end position="619"/>
    </location>
</feature>
<proteinExistence type="inferred from homology"/>
<dbReference type="Proteomes" id="UP000007969">
    <property type="component" value="Chromosome"/>
</dbReference>
<feature type="modified residue" description="Glycine radical" evidence="15 16">
    <location>
        <position position="725"/>
    </location>
</feature>
<dbReference type="InterPro" id="IPR001150">
    <property type="entry name" value="Gly_radical"/>
</dbReference>
<evidence type="ECO:0000256" key="13">
    <source>
        <dbReference type="ARBA" id="ARBA00049029"/>
    </source>
</evidence>
<dbReference type="GO" id="GO:0005829">
    <property type="term" value="C:cytosol"/>
    <property type="evidence" value="ECO:0007669"/>
    <property type="project" value="TreeGrafter"/>
</dbReference>
<evidence type="ECO:0000256" key="11">
    <source>
        <dbReference type="ARBA" id="ARBA00023315"/>
    </source>
</evidence>
<dbReference type="Gene3D" id="3.20.70.20">
    <property type="match status" value="1"/>
</dbReference>
<dbReference type="InterPro" id="IPR005949">
    <property type="entry name" value="Form_AcTrfase"/>
</dbReference>
<reference evidence="21" key="1">
    <citation type="submission" date="2005-09" db="EMBL/GenBank/DDBJ databases">
        <title>Complete genome sequence of Clostridium kluyveri and comparative genomics of Clostridia species.</title>
        <authorList>
            <person name="Inui M."/>
            <person name="Nonaka H."/>
            <person name="Shinoda Y."/>
            <person name="Ikenaga Y."/>
            <person name="Abe M."/>
            <person name="Naito K."/>
            <person name="Vertes A.A."/>
            <person name="Yukawa H."/>
        </authorList>
    </citation>
    <scope>NUCLEOTIDE SEQUENCE [LARGE SCALE GENOMIC DNA]</scope>
    <source>
        <strain evidence="21">NBRC 12016</strain>
    </source>
</reference>
<keyword evidence="8 17" id="KW-0808">Transferase</keyword>
<evidence type="ECO:0000256" key="12">
    <source>
        <dbReference type="ARBA" id="ARBA00031063"/>
    </source>
</evidence>
<comment type="subcellular location">
    <subcellularLocation>
        <location evidence="1 17">Cytoplasm</location>
    </subcellularLocation>
</comment>
<evidence type="ECO:0000256" key="3">
    <source>
        <dbReference type="ARBA" id="ARBA00008375"/>
    </source>
</evidence>
<evidence type="ECO:0000256" key="16">
    <source>
        <dbReference type="PROSITE-ProRule" id="PRU00493"/>
    </source>
</evidence>
<evidence type="ECO:0000313" key="20">
    <source>
        <dbReference type="EMBL" id="BAH06059.1"/>
    </source>
</evidence>
<protein>
    <recommendedName>
        <fullName evidence="5 17">Formate acetyltransferase</fullName>
        <ecNumber evidence="4 17">2.3.1.54</ecNumber>
    </recommendedName>
    <alternativeName>
        <fullName evidence="12 17">Pyruvate formate-lyase</fullName>
    </alternativeName>
</protein>
<evidence type="ECO:0000256" key="15">
    <source>
        <dbReference type="PIRSR" id="PIRSR000379-2"/>
    </source>
</evidence>
<dbReference type="AlphaFoldDB" id="B9E0N4"/>
<accession>B9E0N4</accession>
<dbReference type="CDD" id="cd01678">
    <property type="entry name" value="PFL1"/>
    <property type="match status" value="1"/>
</dbReference>
<dbReference type="PROSITE" id="PS51554">
    <property type="entry name" value="PFL"/>
    <property type="match status" value="1"/>
</dbReference>
<feature type="active site" description="Cysteine radical intermediate" evidence="14">
    <location>
        <position position="414"/>
    </location>
</feature>
<comment type="subunit">
    <text evidence="17">Homodimer.</text>
</comment>
<dbReference type="PROSITE" id="PS51149">
    <property type="entry name" value="GLY_RADICAL_2"/>
    <property type="match status" value="1"/>
</dbReference>
<feature type="domain" description="Glycine radical" evidence="18">
    <location>
        <begin position="626"/>
        <end position="750"/>
    </location>
</feature>
<keyword evidence="10 17" id="KW-0119">Carbohydrate metabolism</keyword>
<feature type="active site" description="S-acetylcysteine intermediate" evidence="14">
    <location>
        <position position="413"/>
    </location>
</feature>
<dbReference type="PANTHER" id="PTHR30191">
    <property type="entry name" value="FORMATE ACETYLTRANSFERASE"/>
    <property type="match status" value="1"/>
</dbReference>
<evidence type="ECO:0000259" key="18">
    <source>
        <dbReference type="PROSITE" id="PS51149"/>
    </source>
</evidence>
<evidence type="ECO:0000259" key="19">
    <source>
        <dbReference type="PROSITE" id="PS51554"/>
    </source>
</evidence>
<evidence type="ECO:0000256" key="6">
    <source>
        <dbReference type="ARBA" id="ARBA00022490"/>
    </source>
</evidence>
<dbReference type="EC" id="2.3.1.54" evidence="4 17"/>
<comment type="similarity">
    <text evidence="3 17">Belongs to the glycyl radical enzyme (GRE) family. PFL subfamily.</text>
</comment>
<evidence type="ECO:0000256" key="10">
    <source>
        <dbReference type="ARBA" id="ARBA00023277"/>
    </source>
</evidence>
<evidence type="ECO:0000256" key="1">
    <source>
        <dbReference type="ARBA" id="ARBA00004496"/>
    </source>
</evidence>
<evidence type="ECO:0000256" key="14">
    <source>
        <dbReference type="PIRSR" id="PIRSR000379-1"/>
    </source>
</evidence>
<evidence type="ECO:0000313" key="21">
    <source>
        <dbReference type="Proteomes" id="UP000007969"/>
    </source>
</evidence>
<keyword evidence="11 17" id="KW-0012">Acyltransferase</keyword>
<dbReference type="Pfam" id="PF01228">
    <property type="entry name" value="Gly_radical"/>
    <property type="match status" value="1"/>
</dbReference>
<evidence type="ECO:0000256" key="7">
    <source>
        <dbReference type="ARBA" id="ARBA00022526"/>
    </source>
</evidence>
<evidence type="ECO:0000256" key="2">
    <source>
        <dbReference type="ARBA" id="ARBA00004809"/>
    </source>
</evidence>
<dbReference type="InterPro" id="IPR019777">
    <property type="entry name" value="Form_AcTrfase_GR_CS"/>
</dbReference>
<keyword evidence="7 17" id="KW-0313">Glucose metabolism</keyword>
<keyword evidence="9 15" id="KW-0556">Organic radical</keyword>
<evidence type="ECO:0000256" key="17">
    <source>
        <dbReference type="RuleBase" id="RU368075"/>
    </source>
</evidence>
<dbReference type="Pfam" id="PF02901">
    <property type="entry name" value="PFL-like"/>
    <property type="match status" value="1"/>
</dbReference>
<dbReference type="InterPro" id="IPR050244">
    <property type="entry name" value="Auton_GlycylRad_Cofactor"/>
</dbReference>
<evidence type="ECO:0000256" key="9">
    <source>
        <dbReference type="ARBA" id="ARBA00022818"/>
    </source>
</evidence>
<comment type="pathway">
    <text evidence="2 17">Fermentation; pyruvate fermentation; formate from pyruvate: step 1/1.</text>
</comment>
<dbReference type="PANTHER" id="PTHR30191:SF0">
    <property type="entry name" value="FORMATE ACETYLTRANSFERASE 1"/>
    <property type="match status" value="1"/>
</dbReference>
<dbReference type="SUPFAM" id="SSF51998">
    <property type="entry name" value="PFL-like glycyl radical enzymes"/>
    <property type="match status" value="1"/>
</dbReference>
<dbReference type="GO" id="GO:0006006">
    <property type="term" value="P:glucose metabolic process"/>
    <property type="evidence" value="ECO:0007669"/>
    <property type="project" value="UniProtKB-UniRule"/>
</dbReference>
<dbReference type="EMBL" id="AP009049">
    <property type="protein sequence ID" value="BAH06059.1"/>
    <property type="molecule type" value="Genomic_DNA"/>
</dbReference>
<dbReference type="InterPro" id="IPR004184">
    <property type="entry name" value="PFL_dom"/>
</dbReference>
<evidence type="ECO:0000256" key="4">
    <source>
        <dbReference type="ARBA" id="ARBA00013214"/>
    </source>
</evidence>
<evidence type="ECO:0000256" key="8">
    <source>
        <dbReference type="ARBA" id="ARBA00022679"/>
    </source>
</evidence>
<sequence>MKRGAFMKKKWKNFNTGNWTENIDVRNFIQKNYTPYTGDESFLTSPTEKTKKVWKKSEELILEEIKKGGVLDVDTNTVSGIDNFKPGYIDKENEVIVGLQTDAPLKRIVNPFGGIKMAKDALTDYGYRIDENMNNIFTKYRKTHNEGVFDSYTEEIRAARHVGLITGLPDAYGRGRIIGDFRRVALYGIDYLIEEKKKDLKTLKSPDMLEDILRQREEVSEQIKALYKIKNMAASYGIDISNPAGNAKEAVQFTYLGYLAGIKENNGAAMSLGRVSTFLDIYIERDLKEGALTEQEAQELIDQFVIKLRLERHLRTPDYNELFAGDPNWVTECIGGMSIDGRTLVTKNSYRFLNTLTNLGPAPEPNITILWSQNLPEPFKKYCSRMSIETDALQYENDDLMRPVYGDDYGIACCVSAMALGKEMQFFGARCNIAKSLLYAINQGSDEKTFEKIVPHIEKMEDEILNYEKVKKNYFKVLEYVAKLYVNALNTIHYMHDKYAYEAGLMALHDTKVHRFLACGIAGLSVAADSLSAIKYGKVTPIRNQKGTAVAFKTEGDFPKYGNDDDRVDDIAVEIVNKFISELRKTETYRNAEHTLSVLTITSNVMYGKKTGATPDGRKSGEPFAPGANPMHGRDKEGALASLNSVAKIPYRSVCQDGVSNTFSIVPDALGKDLNTRTNNLASILDGYFSKGAHHLNVNVMHRETLLDAVENPEKYPTLTIRVSGYAVHFIKLTRQQQEEVIKRTFHQRV</sequence>